<dbReference type="KEGG" id="aon:DEH84_07150"/>
<protein>
    <recommendedName>
        <fullName evidence="2">DUF2231 domain-containing protein</fullName>
    </recommendedName>
</protein>
<gene>
    <name evidence="3" type="ORF">DEH84_07150</name>
</gene>
<dbReference type="EMBL" id="CP029210">
    <property type="protein sequence ID" value="AWI53231.1"/>
    <property type="molecule type" value="Genomic_DNA"/>
</dbReference>
<evidence type="ECO:0000313" key="4">
    <source>
        <dbReference type="Proteomes" id="UP000244892"/>
    </source>
</evidence>
<keyword evidence="4" id="KW-1185">Reference proteome</keyword>
<name>A0A2U8FQ91_9BURK</name>
<feature type="domain" description="DUF2231" evidence="2">
    <location>
        <begin position="22"/>
        <end position="157"/>
    </location>
</feature>
<reference evidence="3 4" key="1">
    <citation type="submission" date="2018-05" db="EMBL/GenBank/DDBJ databases">
        <title>complete genome sequence of Aquabacterium olei NBRC 110486.</title>
        <authorList>
            <person name="Tang B."/>
            <person name="Chang J."/>
            <person name="Zhang L."/>
            <person name="Yang H."/>
        </authorList>
    </citation>
    <scope>NUCLEOTIDE SEQUENCE [LARGE SCALE GENOMIC DNA]</scope>
    <source>
        <strain evidence="3 4">NBRC 110486</strain>
    </source>
</reference>
<evidence type="ECO:0000259" key="2">
    <source>
        <dbReference type="Pfam" id="PF09990"/>
    </source>
</evidence>
<keyword evidence="1" id="KW-0472">Membrane</keyword>
<feature type="transmembrane region" description="Helical" evidence="1">
    <location>
        <begin position="61"/>
        <end position="84"/>
    </location>
</feature>
<keyword evidence="1" id="KW-1133">Transmembrane helix</keyword>
<sequence>MAARRRRTTVIDPIHSHVRLAGHPLHPMVVHFPVAMLLAVLGADAAHWWTADVFWQRAALWLAGVGAWGGWFAAVVGTADWVLVRRIRGMLVAACHGVAAVMMLSVATLSWFWRLQVAPSGEPVWMTVALSALAAFLVGLASLLGGRLVYEQAVGVVTAR</sequence>
<dbReference type="AlphaFoldDB" id="A0A2U8FQ91"/>
<evidence type="ECO:0000256" key="1">
    <source>
        <dbReference type="SAM" id="Phobius"/>
    </source>
</evidence>
<accession>A0A2U8FQ91</accession>
<dbReference type="OrthoDB" id="2873672at2"/>
<dbReference type="Proteomes" id="UP000244892">
    <property type="component" value="Chromosome"/>
</dbReference>
<feature type="transmembrane region" description="Helical" evidence="1">
    <location>
        <begin position="125"/>
        <end position="150"/>
    </location>
</feature>
<dbReference type="Pfam" id="PF09990">
    <property type="entry name" value="DUF2231"/>
    <property type="match status" value="1"/>
</dbReference>
<proteinExistence type="predicted"/>
<organism evidence="3 4">
    <name type="scientific">Aquabacterium olei</name>
    <dbReference type="NCBI Taxonomy" id="1296669"/>
    <lineage>
        <taxon>Bacteria</taxon>
        <taxon>Pseudomonadati</taxon>
        <taxon>Pseudomonadota</taxon>
        <taxon>Betaproteobacteria</taxon>
        <taxon>Burkholderiales</taxon>
        <taxon>Aquabacterium</taxon>
    </lineage>
</organism>
<feature type="transmembrane region" description="Helical" evidence="1">
    <location>
        <begin position="91"/>
        <end position="113"/>
    </location>
</feature>
<evidence type="ECO:0000313" key="3">
    <source>
        <dbReference type="EMBL" id="AWI53231.1"/>
    </source>
</evidence>
<dbReference type="InterPro" id="IPR019251">
    <property type="entry name" value="DUF2231_TM"/>
</dbReference>
<dbReference type="RefSeq" id="WP_109036066.1">
    <property type="nucleotide sequence ID" value="NZ_CP029210.1"/>
</dbReference>
<feature type="transmembrane region" description="Helical" evidence="1">
    <location>
        <begin position="29"/>
        <end position="49"/>
    </location>
</feature>
<keyword evidence="1" id="KW-0812">Transmembrane</keyword>